<dbReference type="PROSITE" id="PS51257">
    <property type="entry name" value="PROKAR_LIPOPROTEIN"/>
    <property type="match status" value="1"/>
</dbReference>
<feature type="signal peptide" evidence="1">
    <location>
        <begin position="1"/>
        <end position="18"/>
    </location>
</feature>
<evidence type="ECO:0000256" key="1">
    <source>
        <dbReference type="SAM" id="SignalP"/>
    </source>
</evidence>
<organism evidence="2 3">
    <name type="scientific">Neoroseomonas terrae</name>
    <dbReference type="NCBI Taxonomy" id="424799"/>
    <lineage>
        <taxon>Bacteria</taxon>
        <taxon>Pseudomonadati</taxon>
        <taxon>Pseudomonadota</taxon>
        <taxon>Alphaproteobacteria</taxon>
        <taxon>Acetobacterales</taxon>
        <taxon>Acetobacteraceae</taxon>
        <taxon>Neoroseomonas</taxon>
    </lineage>
</organism>
<dbReference type="Proteomes" id="UP000698752">
    <property type="component" value="Unassembled WGS sequence"/>
</dbReference>
<feature type="chain" id="PRO_5045049401" description="Lipoprotein SmpA/OmlA domain-containing protein" evidence="1">
    <location>
        <begin position="19"/>
        <end position="122"/>
    </location>
</feature>
<dbReference type="EMBL" id="JAAEDI010000001">
    <property type="protein sequence ID" value="MBR0648117.1"/>
    <property type="molecule type" value="Genomic_DNA"/>
</dbReference>
<keyword evidence="3" id="KW-1185">Reference proteome</keyword>
<accession>A0ABS5EBQ4</accession>
<proteinExistence type="predicted"/>
<keyword evidence="1" id="KW-0732">Signal</keyword>
<sequence>MKRRAVMAMLMLSLAACGGESEVAGLRHRSLGVSESMTAQEVRRLLGEPGLRSIRPNREAWQYCESAISSHTYLLVMLEGGRVDSMTLRTSAPSSIFCGHAYPVVEWGPAPPTHYILEQRVR</sequence>
<gene>
    <name evidence="2" type="ORF">GXW78_00455</name>
</gene>
<reference evidence="3" key="1">
    <citation type="journal article" date="2021" name="Syst. Appl. Microbiol.">
        <title>Roseomonas hellenica sp. nov., isolated from roots of wild-growing Alkanna tinctoria.</title>
        <authorList>
            <person name="Rat A."/>
            <person name="Naranjo H.D."/>
            <person name="Lebbe L."/>
            <person name="Cnockaert M."/>
            <person name="Krigas N."/>
            <person name="Grigoriadou K."/>
            <person name="Maloupa E."/>
            <person name="Willems A."/>
        </authorList>
    </citation>
    <scope>NUCLEOTIDE SEQUENCE [LARGE SCALE GENOMIC DNA]</scope>
    <source>
        <strain evidence="3">LMG 31159</strain>
    </source>
</reference>
<evidence type="ECO:0000313" key="3">
    <source>
        <dbReference type="Proteomes" id="UP000698752"/>
    </source>
</evidence>
<evidence type="ECO:0008006" key="4">
    <source>
        <dbReference type="Google" id="ProtNLM"/>
    </source>
</evidence>
<protein>
    <recommendedName>
        <fullName evidence="4">Lipoprotein SmpA/OmlA domain-containing protein</fullName>
    </recommendedName>
</protein>
<comment type="caution">
    <text evidence="2">The sequence shown here is derived from an EMBL/GenBank/DDBJ whole genome shotgun (WGS) entry which is preliminary data.</text>
</comment>
<evidence type="ECO:0000313" key="2">
    <source>
        <dbReference type="EMBL" id="MBR0648117.1"/>
    </source>
</evidence>
<dbReference type="RefSeq" id="WP_211865057.1">
    <property type="nucleotide sequence ID" value="NZ_JAAEDI010000001.1"/>
</dbReference>
<name>A0ABS5EBQ4_9PROT</name>